<dbReference type="AlphaFoldDB" id="A0A8X6Q804"/>
<protein>
    <submittedName>
        <fullName evidence="1">Uncharacterized protein</fullName>
    </submittedName>
</protein>
<gene>
    <name evidence="1" type="ORF">NPIL_501421</name>
</gene>
<evidence type="ECO:0000313" key="1">
    <source>
        <dbReference type="EMBL" id="GFU05014.1"/>
    </source>
</evidence>
<dbReference type="EMBL" id="BMAW01027979">
    <property type="protein sequence ID" value="GFU05014.1"/>
    <property type="molecule type" value="Genomic_DNA"/>
</dbReference>
<proteinExistence type="predicted"/>
<dbReference type="Proteomes" id="UP000887013">
    <property type="component" value="Unassembled WGS sequence"/>
</dbReference>
<evidence type="ECO:0000313" key="2">
    <source>
        <dbReference type="Proteomes" id="UP000887013"/>
    </source>
</evidence>
<keyword evidence="2" id="KW-1185">Reference proteome</keyword>
<accession>A0A8X6Q804</accession>
<organism evidence="1 2">
    <name type="scientific">Nephila pilipes</name>
    <name type="common">Giant wood spider</name>
    <name type="synonym">Nephila maculata</name>
    <dbReference type="NCBI Taxonomy" id="299642"/>
    <lineage>
        <taxon>Eukaryota</taxon>
        <taxon>Metazoa</taxon>
        <taxon>Ecdysozoa</taxon>
        <taxon>Arthropoda</taxon>
        <taxon>Chelicerata</taxon>
        <taxon>Arachnida</taxon>
        <taxon>Araneae</taxon>
        <taxon>Araneomorphae</taxon>
        <taxon>Entelegynae</taxon>
        <taxon>Araneoidea</taxon>
        <taxon>Nephilidae</taxon>
        <taxon>Nephila</taxon>
    </lineage>
</organism>
<reference evidence="1" key="1">
    <citation type="submission" date="2020-08" db="EMBL/GenBank/DDBJ databases">
        <title>Multicomponent nature underlies the extraordinary mechanical properties of spider dragline silk.</title>
        <authorList>
            <person name="Kono N."/>
            <person name="Nakamura H."/>
            <person name="Mori M."/>
            <person name="Yoshida Y."/>
            <person name="Ohtoshi R."/>
            <person name="Malay A.D."/>
            <person name="Moran D.A.P."/>
            <person name="Tomita M."/>
            <person name="Numata K."/>
            <person name="Arakawa K."/>
        </authorList>
    </citation>
    <scope>NUCLEOTIDE SEQUENCE</scope>
</reference>
<name>A0A8X6Q804_NEPPI</name>
<comment type="caution">
    <text evidence="1">The sequence shown here is derived from an EMBL/GenBank/DDBJ whole genome shotgun (WGS) entry which is preliminary data.</text>
</comment>
<sequence>MQKVCCRVIRHFSTHSTKCTPKTLSSTVMCTLYVRRKKYPKEVLETGIDYMLLQHLMLTWNSRVIVSRVDILRNSLAKNIPLSSFCCTSSLD</sequence>